<evidence type="ECO:0000313" key="1">
    <source>
        <dbReference type="EMBL" id="USJ19574.1"/>
    </source>
</evidence>
<evidence type="ECO:0008006" key="3">
    <source>
        <dbReference type="Google" id="ProtNLM"/>
    </source>
</evidence>
<proteinExistence type="predicted"/>
<gene>
    <name evidence="1" type="ORF">LMK00_06975</name>
</gene>
<accession>A0A9Q8Y0Z0</accession>
<dbReference type="Proteomes" id="UP001056730">
    <property type="component" value="Chromosome"/>
</dbReference>
<dbReference type="KEGG" id="lfo:LMK00_06975"/>
<organism evidence="1 2">
    <name type="scientific">Lactococcus formosensis</name>
    <dbReference type="NCBI Taxonomy" id="1281486"/>
    <lineage>
        <taxon>Bacteria</taxon>
        <taxon>Bacillati</taxon>
        <taxon>Bacillota</taxon>
        <taxon>Bacilli</taxon>
        <taxon>Lactobacillales</taxon>
        <taxon>Streptococcaceae</taxon>
        <taxon>Lactococcus</taxon>
    </lineage>
</organism>
<dbReference type="RefSeq" id="WP_165714609.1">
    <property type="nucleotide sequence ID" value="NZ_CP086395.1"/>
</dbReference>
<sequence length="188" mass="22018">MTTKELLDEIIIEIEKLGIELKTADLHGATAYISPASGWGVWDNNRASLFDLCHEYIHAKHGDKVRCFENDCNSPSEKRANKEAILFLWDIFEKSGGASSNIAHFIEITGCPEKLTTIVIFKSKITEWDREEIHTHVDNYLDHSSEEPESWDLYRIMDACRIDYKWEFLVENFIKEYYWNHCQKNKII</sequence>
<protein>
    <recommendedName>
        <fullName evidence="3">Phage protein</fullName>
    </recommendedName>
</protein>
<dbReference type="EMBL" id="CP086395">
    <property type="protein sequence ID" value="USJ19574.1"/>
    <property type="molecule type" value="Genomic_DNA"/>
</dbReference>
<reference evidence="1" key="1">
    <citation type="journal article" date="2022" name="Front. Microbiol.">
        <title>Feed Insects as a Reservoir of Granadaene-Producing Lactococci.</title>
        <authorList>
            <person name="Neuzil-Bunesova V."/>
            <person name="Ramirez Garcia A."/>
            <person name="Modrackova N."/>
            <person name="Makovska M."/>
            <person name="Sabolova M."/>
            <person name="Sproer C."/>
            <person name="Bunk B."/>
            <person name="Blom J."/>
            <person name="Schwab C."/>
        </authorList>
    </citation>
    <scope>NUCLEOTIDE SEQUENCE</scope>
    <source>
        <strain evidence="1">I4/6O</strain>
    </source>
</reference>
<name>A0A9Q8Y0Z0_9LACT</name>
<evidence type="ECO:0000313" key="2">
    <source>
        <dbReference type="Proteomes" id="UP001056730"/>
    </source>
</evidence>
<dbReference type="AlphaFoldDB" id="A0A9Q8Y0Z0"/>